<dbReference type="AlphaFoldDB" id="A0A2N0AFF3"/>
<evidence type="ECO:0000313" key="10">
    <source>
        <dbReference type="EMBL" id="PJZ83037.1"/>
    </source>
</evidence>
<evidence type="ECO:0000256" key="6">
    <source>
        <dbReference type="ARBA" id="ARBA00022777"/>
    </source>
</evidence>
<dbReference type="Proteomes" id="UP000232145">
    <property type="component" value="Unassembled WGS sequence"/>
</dbReference>
<keyword evidence="8" id="KW-0812">Transmembrane</keyword>
<dbReference type="InterPro" id="IPR033425">
    <property type="entry name" value="MASE3"/>
</dbReference>
<keyword evidence="11" id="KW-1185">Reference proteome</keyword>
<keyword evidence="5" id="KW-0547">Nucleotide-binding</keyword>
<keyword evidence="4" id="KW-0808">Transferase</keyword>
<feature type="transmembrane region" description="Helical" evidence="8">
    <location>
        <begin position="82"/>
        <end position="100"/>
    </location>
</feature>
<feature type="transmembrane region" description="Helical" evidence="8">
    <location>
        <begin position="120"/>
        <end position="139"/>
    </location>
</feature>
<accession>A0A2N0AFF3</accession>
<evidence type="ECO:0000259" key="9">
    <source>
        <dbReference type="PROSITE" id="PS50109"/>
    </source>
</evidence>
<dbReference type="Gene3D" id="3.30.565.10">
    <property type="entry name" value="Histidine kinase-like ATPase, C-terminal domain"/>
    <property type="match status" value="1"/>
</dbReference>
<dbReference type="EC" id="2.7.13.3" evidence="2"/>
<dbReference type="InterPro" id="IPR005467">
    <property type="entry name" value="His_kinase_dom"/>
</dbReference>
<dbReference type="EMBL" id="NPDX01000008">
    <property type="protein sequence ID" value="PJZ83037.1"/>
    <property type="molecule type" value="Genomic_DNA"/>
</dbReference>
<keyword evidence="3" id="KW-0597">Phosphoprotein</keyword>
<dbReference type="Pfam" id="PF17159">
    <property type="entry name" value="MASE3"/>
    <property type="match status" value="1"/>
</dbReference>
<feature type="transmembrane region" description="Helical" evidence="8">
    <location>
        <begin position="151"/>
        <end position="170"/>
    </location>
</feature>
<name>A0A2N0AFF3_9LEPT</name>
<evidence type="ECO:0000256" key="5">
    <source>
        <dbReference type="ARBA" id="ARBA00022741"/>
    </source>
</evidence>
<keyword evidence="6 10" id="KW-0418">Kinase</keyword>
<dbReference type="PANTHER" id="PTHR41523:SF8">
    <property type="entry name" value="ETHYLENE RESPONSE SENSOR PROTEIN"/>
    <property type="match status" value="1"/>
</dbReference>
<comment type="catalytic activity">
    <reaction evidence="1">
        <text>ATP + protein L-histidine = ADP + protein N-phospho-L-histidine.</text>
        <dbReference type="EC" id="2.7.13.3"/>
    </reaction>
</comment>
<organism evidence="10 11">
    <name type="scientific">Leptospira harrisiae</name>
    <dbReference type="NCBI Taxonomy" id="2023189"/>
    <lineage>
        <taxon>Bacteria</taxon>
        <taxon>Pseudomonadati</taxon>
        <taxon>Spirochaetota</taxon>
        <taxon>Spirochaetia</taxon>
        <taxon>Leptospirales</taxon>
        <taxon>Leptospiraceae</taxon>
        <taxon>Leptospira</taxon>
    </lineage>
</organism>
<dbReference type="GO" id="GO:0004673">
    <property type="term" value="F:protein histidine kinase activity"/>
    <property type="evidence" value="ECO:0007669"/>
    <property type="project" value="UniProtKB-EC"/>
</dbReference>
<dbReference type="InterPro" id="IPR011495">
    <property type="entry name" value="Sig_transdc_His_kin_sub2_dim/P"/>
</dbReference>
<feature type="transmembrane region" description="Helical" evidence="8">
    <location>
        <begin position="218"/>
        <end position="238"/>
    </location>
</feature>
<dbReference type="PANTHER" id="PTHR41523">
    <property type="entry name" value="TWO-COMPONENT SYSTEM SENSOR PROTEIN"/>
    <property type="match status" value="1"/>
</dbReference>
<dbReference type="SMART" id="SM00387">
    <property type="entry name" value="HATPase_c"/>
    <property type="match status" value="1"/>
</dbReference>
<evidence type="ECO:0000256" key="4">
    <source>
        <dbReference type="ARBA" id="ARBA00022679"/>
    </source>
</evidence>
<evidence type="ECO:0000256" key="2">
    <source>
        <dbReference type="ARBA" id="ARBA00012438"/>
    </source>
</evidence>
<comment type="caution">
    <text evidence="10">The sequence shown here is derived from an EMBL/GenBank/DDBJ whole genome shotgun (WGS) entry which is preliminary data.</text>
</comment>
<feature type="transmembrane region" description="Helical" evidence="8">
    <location>
        <begin position="44"/>
        <end position="70"/>
    </location>
</feature>
<feature type="transmembrane region" description="Helical" evidence="8">
    <location>
        <begin position="190"/>
        <end position="206"/>
    </location>
</feature>
<dbReference type="GO" id="GO:0005524">
    <property type="term" value="F:ATP binding"/>
    <property type="evidence" value="ECO:0007669"/>
    <property type="project" value="UniProtKB-KW"/>
</dbReference>
<dbReference type="InterPro" id="IPR003594">
    <property type="entry name" value="HATPase_dom"/>
</dbReference>
<proteinExistence type="predicted"/>
<dbReference type="Pfam" id="PF07568">
    <property type="entry name" value="HisKA_2"/>
    <property type="match status" value="1"/>
</dbReference>
<feature type="transmembrane region" description="Helical" evidence="8">
    <location>
        <begin position="250"/>
        <end position="269"/>
    </location>
</feature>
<dbReference type="SUPFAM" id="SSF55874">
    <property type="entry name" value="ATPase domain of HSP90 chaperone/DNA topoisomerase II/histidine kinase"/>
    <property type="match status" value="1"/>
</dbReference>
<evidence type="ECO:0000313" key="11">
    <source>
        <dbReference type="Proteomes" id="UP000232145"/>
    </source>
</evidence>
<keyword evidence="7" id="KW-0067">ATP-binding</keyword>
<feature type="transmembrane region" description="Helical" evidence="8">
    <location>
        <begin position="16"/>
        <end position="38"/>
    </location>
</feature>
<sequence>MSAIVLNFSTLKNNRFYILVLFFCILPLVLVGTFPEYFYREFEIGYFLVFHNVTEIFSVIVSFSIFGLGYYSFSQSRNSHTLFLGVGFLAVGLIDFMHTLGYKGMPDFVTPNSGNKSSQFWIFSRFITSLVLFSAIYIQPNTKYKFVKERFLLLFTFLVVGVIFLLVIFLNEWIPDTYVQGKGLTPFKKNAEFVIIAILFFALLLYRKASFYTSRRQIQYYLSAFVVCIFSEMVFAVYTSVYDVYNVIGHLYKIGAFYLIYKAVFIAAINDPYEQLIQSNRLLSDEIEENKVYAEMIKKSLREKENLIAEIFHRTKNSIQLVRSILMIQASDFPDDKNIQAIVENTSVKIQTMSLVHDHLYANKDLSEIKVSAYLESLADMVRQAYPPIGKKININFQIGEGSLLLDTAVPLGLIFTEILSNSFKYAFRNVTVGEILISFTFRESICYFDYKDNGVGLPEEFDLSNQKKLGLSLAKIIAEKQMGGTLSIDGTQGFQLKLSFPSDLYKRRV</sequence>
<evidence type="ECO:0000256" key="7">
    <source>
        <dbReference type="ARBA" id="ARBA00022840"/>
    </source>
</evidence>
<protein>
    <recommendedName>
        <fullName evidence="2">histidine kinase</fullName>
        <ecNumber evidence="2">2.7.13.3</ecNumber>
    </recommendedName>
</protein>
<dbReference type="Pfam" id="PF02518">
    <property type="entry name" value="HATPase_c"/>
    <property type="match status" value="1"/>
</dbReference>
<feature type="domain" description="Histidine kinase" evidence="9">
    <location>
        <begin position="310"/>
        <end position="505"/>
    </location>
</feature>
<dbReference type="PROSITE" id="PS50109">
    <property type="entry name" value="HIS_KIN"/>
    <property type="match status" value="1"/>
</dbReference>
<evidence type="ECO:0000256" key="8">
    <source>
        <dbReference type="SAM" id="Phobius"/>
    </source>
</evidence>
<keyword evidence="8" id="KW-1133">Transmembrane helix</keyword>
<reference evidence="10 11" key="1">
    <citation type="submission" date="2017-07" db="EMBL/GenBank/DDBJ databases">
        <title>Leptospira spp. isolated from tropical soils.</title>
        <authorList>
            <person name="Thibeaux R."/>
            <person name="Iraola G."/>
            <person name="Ferres I."/>
            <person name="Bierque E."/>
            <person name="Girault D."/>
            <person name="Soupe-Gilbert M.-E."/>
            <person name="Picardeau M."/>
            <person name="Goarant C."/>
        </authorList>
    </citation>
    <scope>NUCLEOTIDE SEQUENCE [LARGE SCALE GENOMIC DNA]</scope>
    <source>
        <strain evidence="10 11">FH2-B-A1</strain>
    </source>
</reference>
<evidence type="ECO:0000256" key="1">
    <source>
        <dbReference type="ARBA" id="ARBA00000085"/>
    </source>
</evidence>
<dbReference type="OrthoDB" id="9763484at2"/>
<gene>
    <name evidence="10" type="ORF">CH364_18375</name>
</gene>
<evidence type="ECO:0000256" key="3">
    <source>
        <dbReference type="ARBA" id="ARBA00022553"/>
    </source>
</evidence>
<keyword evidence="8" id="KW-0472">Membrane</keyword>
<dbReference type="InterPro" id="IPR036890">
    <property type="entry name" value="HATPase_C_sf"/>
</dbReference>